<feature type="region of interest" description="Disordered" evidence="1">
    <location>
        <begin position="23"/>
        <end position="42"/>
    </location>
</feature>
<dbReference type="EMBL" id="CP078142">
    <property type="protein sequence ID" value="QXN83058.1"/>
    <property type="molecule type" value="Genomic_DNA"/>
</dbReference>
<dbReference type="SMART" id="SM00530">
    <property type="entry name" value="HTH_XRE"/>
    <property type="match status" value="1"/>
</dbReference>
<feature type="domain" description="HTH cro/C1-type" evidence="2">
    <location>
        <begin position="9"/>
        <end position="53"/>
    </location>
</feature>
<organism evidence="3">
    <name type="scientific">Salmonella diarizonae</name>
    <dbReference type="NCBI Taxonomy" id="59204"/>
    <lineage>
        <taxon>Bacteria</taxon>
        <taxon>Pseudomonadati</taxon>
        <taxon>Pseudomonadota</taxon>
        <taxon>Gammaproteobacteria</taxon>
        <taxon>Enterobacterales</taxon>
        <taxon>Enterobacteriaceae</taxon>
        <taxon>Salmonella</taxon>
    </lineage>
</organism>
<feature type="region of interest" description="Disordered" evidence="1">
    <location>
        <begin position="75"/>
        <end position="102"/>
    </location>
</feature>
<reference evidence="3" key="1">
    <citation type="submission" date="2021-07" db="EMBL/GenBank/DDBJ databases">
        <title>Whole-Genome Sequences of non-enterica strains of Salmonella enterica isolated from poultry houses.</title>
        <authorList>
            <person name="Lamas A."/>
            <person name="Regal P."/>
            <person name="Miranda J.M."/>
            <person name="Vazquez B."/>
            <person name="Cepeda A."/>
            <person name="Franco C.M."/>
        </authorList>
    </citation>
    <scope>NUCLEOTIDE SEQUENCE</scope>
    <source>
        <strain evidence="3">LHICA_D1</strain>
    </source>
</reference>
<name>A0A8F5MZF2_SALDZ</name>
<gene>
    <name evidence="3" type="ORF">JMJ85_20105</name>
</gene>
<sequence>MSTHIGKKIREIRDSEGLSRAEFAELTGIPAPTQKNYETERRDSVGSDILMKITNHPRFKKYTLWLMSEDDEAYSEAEQISPALSPNGQDSTSSRQKRKKAG</sequence>
<evidence type="ECO:0000256" key="1">
    <source>
        <dbReference type="SAM" id="MobiDB-lite"/>
    </source>
</evidence>
<feature type="compositionally biased region" description="Polar residues" evidence="1">
    <location>
        <begin position="82"/>
        <end position="94"/>
    </location>
</feature>
<protein>
    <submittedName>
        <fullName evidence="3">Helix-turn-helix domain-containing protein</fullName>
    </submittedName>
</protein>
<evidence type="ECO:0000313" key="3">
    <source>
        <dbReference type="EMBL" id="QXN83058.1"/>
    </source>
</evidence>
<dbReference type="PROSITE" id="PS50943">
    <property type="entry name" value="HTH_CROC1"/>
    <property type="match status" value="1"/>
</dbReference>
<dbReference type="CDD" id="cd00093">
    <property type="entry name" value="HTH_XRE"/>
    <property type="match status" value="1"/>
</dbReference>
<accession>A0A8F5MZF2</accession>
<dbReference type="AlphaFoldDB" id="A0A8F5MZF2"/>
<evidence type="ECO:0000259" key="2">
    <source>
        <dbReference type="PROSITE" id="PS50943"/>
    </source>
</evidence>
<proteinExistence type="predicted"/>
<dbReference type="InterPro" id="IPR001387">
    <property type="entry name" value="Cro/C1-type_HTH"/>
</dbReference>